<dbReference type="EMBL" id="CP074694">
    <property type="protein sequence ID" value="QVL32970.1"/>
    <property type="molecule type" value="Genomic_DNA"/>
</dbReference>
<dbReference type="InterPro" id="IPR036249">
    <property type="entry name" value="Thioredoxin-like_sf"/>
</dbReference>
<accession>A0A8E6B6G2</accession>
<keyword evidence="1" id="KW-1133">Transmembrane helix</keyword>
<gene>
    <name evidence="2" type="ORF">KIH39_03370</name>
</gene>
<name>A0A8E6B6G2_9BACT</name>
<dbReference type="KEGG" id="tsph:KIH39_03370"/>
<dbReference type="Gene3D" id="3.40.30.10">
    <property type="entry name" value="Glutaredoxin"/>
    <property type="match status" value="1"/>
</dbReference>
<keyword evidence="1" id="KW-0472">Membrane</keyword>
<dbReference type="RefSeq" id="WP_213497860.1">
    <property type="nucleotide sequence ID" value="NZ_CP074694.1"/>
</dbReference>
<dbReference type="SUPFAM" id="SSF52833">
    <property type="entry name" value="Thioredoxin-like"/>
    <property type="match status" value="1"/>
</dbReference>
<sequence length="72" mass="8112">MADPDKSLSRVVTVFALAFIAAVIYLKAAPMFKKSLVGKPAPEIVGRDLNDKEMRLSDYRGKVVMLDFWGHW</sequence>
<proteinExistence type="predicted"/>
<dbReference type="AlphaFoldDB" id="A0A8E6B6G2"/>
<keyword evidence="3" id="KW-1185">Reference proteome</keyword>
<organism evidence="2 3">
    <name type="scientific">Telmatocola sphagniphila</name>
    <dbReference type="NCBI Taxonomy" id="1123043"/>
    <lineage>
        <taxon>Bacteria</taxon>
        <taxon>Pseudomonadati</taxon>
        <taxon>Planctomycetota</taxon>
        <taxon>Planctomycetia</taxon>
        <taxon>Gemmatales</taxon>
        <taxon>Gemmataceae</taxon>
    </lineage>
</organism>
<reference evidence="2" key="1">
    <citation type="submission" date="2021-05" db="EMBL/GenBank/DDBJ databases">
        <title>Complete genome sequence of the cellulolytic planctomycete Telmatocola sphagniphila SP2T and characterization of the first cellulase from planctomycetes.</title>
        <authorList>
            <person name="Rakitin A.L."/>
            <person name="Beletsky A.V."/>
            <person name="Naumoff D.G."/>
            <person name="Kulichevskaya I.S."/>
            <person name="Mardanov A.V."/>
            <person name="Ravin N.V."/>
            <person name="Dedysh S.N."/>
        </authorList>
    </citation>
    <scope>NUCLEOTIDE SEQUENCE</scope>
    <source>
        <strain evidence="2">SP2T</strain>
    </source>
</reference>
<feature type="transmembrane region" description="Helical" evidence="1">
    <location>
        <begin position="12"/>
        <end position="29"/>
    </location>
</feature>
<protein>
    <submittedName>
        <fullName evidence="2">Redoxin domain-containing protein</fullName>
    </submittedName>
</protein>
<keyword evidence="1" id="KW-0812">Transmembrane</keyword>
<evidence type="ECO:0000313" key="3">
    <source>
        <dbReference type="Proteomes" id="UP000676194"/>
    </source>
</evidence>
<evidence type="ECO:0000313" key="2">
    <source>
        <dbReference type="EMBL" id="QVL32970.1"/>
    </source>
</evidence>
<dbReference type="Proteomes" id="UP000676194">
    <property type="component" value="Chromosome"/>
</dbReference>
<evidence type="ECO:0000256" key="1">
    <source>
        <dbReference type="SAM" id="Phobius"/>
    </source>
</evidence>